<evidence type="ECO:0000313" key="1">
    <source>
        <dbReference type="EMBL" id="GAG93759.1"/>
    </source>
</evidence>
<feature type="non-terminal residue" evidence="1">
    <location>
        <position position="1"/>
    </location>
</feature>
<dbReference type="EMBL" id="BART01019591">
    <property type="protein sequence ID" value="GAG93759.1"/>
    <property type="molecule type" value="Genomic_DNA"/>
</dbReference>
<accession>X1BCR8</accession>
<dbReference type="SUPFAM" id="SSF51971">
    <property type="entry name" value="Nucleotide-binding domain"/>
    <property type="match status" value="1"/>
</dbReference>
<protein>
    <submittedName>
        <fullName evidence="1">Uncharacterized protein</fullName>
    </submittedName>
</protein>
<proteinExistence type="predicted"/>
<reference evidence="1" key="1">
    <citation type="journal article" date="2014" name="Front. Microbiol.">
        <title>High frequency of phylogenetically diverse reductive dehalogenase-homologous genes in deep subseafloor sedimentary metagenomes.</title>
        <authorList>
            <person name="Kawai M."/>
            <person name="Futagami T."/>
            <person name="Toyoda A."/>
            <person name="Takaki Y."/>
            <person name="Nishi S."/>
            <person name="Hori S."/>
            <person name="Arai W."/>
            <person name="Tsubouchi T."/>
            <person name="Morono Y."/>
            <person name="Uchiyama I."/>
            <person name="Ito T."/>
            <person name="Fujiyama A."/>
            <person name="Inagaki F."/>
            <person name="Takami H."/>
        </authorList>
    </citation>
    <scope>NUCLEOTIDE SEQUENCE</scope>
    <source>
        <strain evidence="1">Expedition CK06-06</strain>
    </source>
</reference>
<dbReference type="Gene3D" id="3.50.50.60">
    <property type="entry name" value="FAD/NAD(P)-binding domain"/>
    <property type="match status" value="1"/>
</dbReference>
<dbReference type="AlphaFoldDB" id="X1BCR8"/>
<organism evidence="1">
    <name type="scientific">marine sediment metagenome</name>
    <dbReference type="NCBI Taxonomy" id="412755"/>
    <lineage>
        <taxon>unclassified sequences</taxon>
        <taxon>metagenomes</taxon>
        <taxon>ecological metagenomes</taxon>
    </lineage>
</organism>
<sequence length="41" mass="4659">SGPAGLSAAYDLIRMGYGVTIFEDERDMQFDKVLMPHHINY</sequence>
<name>X1BCR8_9ZZZZ</name>
<gene>
    <name evidence="1" type="ORF">S01H4_36612</name>
</gene>
<comment type="caution">
    <text evidence="1">The sequence shown here is derived from an EMBL/GenBank/DDBJ whole genome shotgun (WGS) entry which is preliminary data.</text>
</comment>
<dbReference type="InterPro" id="IPR036188">
    <property type="entry name" value="FAD/NAD-bd_sf"/>
</dbReference>